<dbReference type="KEGG" id="gab:108484526"/>
<dbReference type="SUPFAM" id="SSF56112">
    <property type="entry name" value="Protein kinase-like (PK-like)"/>
    <property type="match status" value="1"/>
</dbReference>
<dbReference type="InterPro" id="IPR000719">
    <property type="entry name" value="Prot_kinase_dom"/>
</dbReference>
<dbReference type="AlphaFoldDB" id="A0A0B0MWZ0"/>
<evidence type="ECO:0000256" key="1">
    <source>
        <dbReference type="ARBA" id="ARBA00005354"/>
    </source>
</evidence>
<dbReference type="GO" id="GO:0005524">
    <property type="term" value="F:ATP binding"/>
    <property type="evidence" value="ECO:0007669"/>
    <property type="project" value="UniProtKB-KW"/>
</dbReference>
<proteinExistence type="inferred from homology"/>
<evidence type="ECO:0000256" key="6">
    <source>
        <dbReference type="ARBA" id="ARBA00022840"/>
    </source>
</evidence>
<reference evidence="9" key="1">
    <citation type="submission" date="2014-09" db="EMBL/GenBank/DDBJ databases">
        <authorList>
            <person name="Mudge J."/>
            <person name="Ramaraj T."/>
            <person name="Lindquist I.E."/>
            <person name="Bharti A.K."/>
            <person name="Sundararajan A."/>
            <person name="Cameron C.T."/>
            <person name="Woodward J.E."/>
            <person name="May G.D."/>
            <person name="Brubaker C."/>
            <person name="Broadhvest J."/>
            <person name="Wilkins T.A."/>
        </authorList>
    </citation>
    <scope>NUCLEOTIDE SEQUENCE</scope>
    <source>
        <strain evidence="9">cv. AKA8401</strain>
    </source>
</reference>
<evidence type="ECO:0000256" key="2">
    <source>
        <dbReference type="ARBA" id="ARBA00022527"/>
    </source>
</evidence>
<dbReference type="OrthoDB" id="9948461at2759"/>
<dbReference type="InterPro" id="IPR011009">
    <property type="entry name" value="Kinase-like_dom_sf"/>
</dbReference>
<gene>
    <name evidence="8" type="ORF">F383_26677</name>
</gene>
<dbReference type="Gene3D" id="1.10.510.10">
    <property type="entry name" value="Transferase(Phosphotransferase) domain 1"/>
    <property type="match status" value="1"/>
</dbReference>
<keyword evidence="9" id="KW-1185">Reference proteome</keyword>
<evidence type="ECO:0000259" key="7">
    <source>
        <dbReference type="Pfam" id="PF00069"/>
    </source>
</evidence>
<keyword evidence="4" id="KW-0547">Nucleotide-binding</keyword>
<comment type="caution">
    <text evidence="8">The sequence shown here is derived from an EMBL/GenBank/DDBJ whole genome shotgun (WGS) entry which is preliminary data.</text>
</comment>
<protein>
    <submittedName>
        <fullName evidence="8">Calcium-dependent protein kinase 8</fullName>
    </submittedName>
</protein>
<keyword evidence="5 8" id="KW-0418">Kinase</keyword>
<evidence type="ECO:0000313" key="8">
    <source>
        <dbReference type="EMBL" id="KHG03456.1"/>
    </source>
</evidence>
<keyword evidence="2" id="KW-0723">Serine/threonine-protein kinase</keyword>
<dbReference type="PANTHER" id="PTHR24349">
    <property type="entry name" value="SERINE/THREONINE-PROTEIN KINASE"/>
    <property type="match status" value="1"/>
</dbReference>
<name>A0A0B0MWZ0_GOSAR</name>
<evidence type="ECO:0000256" key="5">
    <source>
        <dbReference type="ARBA" id="ARBA00022777"/>
    </source>
</evidence>
<sequence length="118" mass="13818">MQYAKIKSDCIAENDRNFVPRENKKKQEEKETEQRVAQAIIRSAIDFKRDPWPKVSDNTKALVKKMLNLDRKQLLTAQEVLEHSWLQNAKKAPNVPLGETMKARLKQFSVTNKVRREL</sequence>
<comment type="similarity">
    <text evidence="1">Belongs to the protein kinase superfamily. CAMK Ser/Thr protein kinase family. CaMK subfamily.</text>
</comment>
<evidence type="ECO:0000313" key="9">
    <source>
        <dbReference type="Proteomes" id="UP000032142"/>
    </source>
</evidence>
<dbReference type="GO" id="GO:0004674">
    <property type="term" value="F:protein serine/threonine kinase activity"/>
    <property type="evidence" value="ECO:0007669"/>
    <property type="project" value="UniProtKB-KW"/>
</dbReference>
<dbReference type="InterPro" id="IPR050205">
    <property type="entry name" value="CDPK_Ser/Thr_kinases"/>
</dbReference>
<dbReference type="Proteomes" id="UP000032142">
    <property type="component" value="Unassembled WGS sequence"/>
</dbReference>
<keyword evidence="6" id="KW-0067">ATP-binding</keyword>
<organism evidence="8 9">
    <name type="scientific">Gossypium arboreum</name>
    <name type="common">Tree cotton</name>
    <name type="synonym">Gossypium nanking</name>
    <dbReference type="NCBI Taxonomy" id="29729"/>
    <lineage>
        <taxon>Eukaryota</taxon>
        <taxon>Viridiplantae</taxon>
        <taxon>Streptophyta</taxon>
        <taxon>Embryophyta</taxon>
        <taxon>Tracheophyta</taxon>
        <taxon>Spermatophyta</taxon>
        <taxon>Magnoliopsida</taxon>
        <taxon>eudicotyledons</taxon>
        <taxon>Gunneridae</taxon>
        <taxon>Pentapetalae</taxon>
        <taxon>rosids</taxon>
        <taxon>malvids</taxon>
        <taxon>Malvales</taxon>
        <taxon>Malvaceae</taxon>
        <taxon>Malvoideae</taxon>
        <taxon>Gossypium</taxon>
    </lineage>
</organism>
<feature type="domain" description="Protein kinase" evidence="7">
    <location>
        <begin position="22"/>
        <end position="86"/>
    </location>
</feature>
<evidence type="ECO:0000256" key="3">
    <source>
        <dbReference type="ARBA" id="ARBA00022679"/>
    </source>
</evidence>
<dbReference type="Pfam" id="PF00069">
    <property type="entry name" value="Pkinase"/>
    <property type="match status" value="1"/>
</dbReference>
<dbReference type="OMA" id="FQGIFEE"/>
<keyword evidence="3" id="KW-0808">Transferase</keyword>
<evidence type="ECO:0000256" key="4">
    <source>
        <dbReference type="ARBA" id="ARBA00022741"/>
    </source>
</evidence>
<accession>A0A0B0MWZ0</accession>
<dbReference type="EMBL" id="JRRC01357016">
    <property type="protein sequence ID" value="KHG03456.1"/>
    <property type="molecule type" value="Genomic_DNA"/>
</dbReference>